<sequence length="67" mass="7642">MHLACRVVSDVRRRVNQREDNFDVLLFRMALRTPGQYLESIGSYNTCKRSIALLAMVASAALRQQSN</sequence>
<name>A0AAW3V234_9BURK</name>
<proteinExistence type="predicted"/>
<protein>
    <submittedName>
        <fullName evidence="1">Uncharacterized protein</fullName>
    </submittedName>
</protein>
<accession>A0AAW3V234</accession>
<dbReference type="AlphaFoldDB" id="A0AAW3V234"/>
<evidence type="ECO:0000313" key="1">
    <source>
        <dbReference type="EMBL" id="MBB6204984.1"/>
    </source>
</evidence>
<organism evidence="1 2">
    <name type="scientific">Paraburkholderia fungorum</name>
    <dbReference type="NCBI Taxonomy" id="134537"/>
    <lineage>
        <taxon>Bacteria</taxon>
        <taxon>Pseudomonadati</taxon>
        <taxon>Pseudomonadota</taxon>
        <taxon>Betaproteobacteria</taxon>
        <taxon>Burkholderiales</taxon>
        <taxon>Burkholderiaceae</taxon>
        <taxon>Paraburkholderia</taxon>
    </lineage>
</organism>
<gene>
    <name evidence="1" type="ORF">GGD69_005878</name>
</gene>
<dbReference type="EMBL" id="JACIIK010000011">
    <property type="protein sequence ID" value="MBB6204984.1"/>
    <property type="molecule type" value="Genomic_DNA"/>
</dbReference>
<dbReference type="RefSeq" id="WP_127837895.1">
    <property type="nucleotide sequence ID" value="NZ_CADFGE010000013.1"/>
</dbReference>
<dbReference type="Proteomes" id="UP000518681">
    <property type="component" value="Unassembled WGS sequence"/>
</dbReference>
<evidence type="ECO:0000313" key="2">
    <source>
        <dbReference type="Proteomes" id="UP000518681"/>
    </source>
</evidence>
<comment type="caution">
    <text evidence="1">The sequence shown here is derived from an EMBL/GenBank/DDBJ whole genome shotgun (WGS) entry which is preliminary data.</text>
</comment>
<reference evidence="1 2" key="1">
    <citation type="submission" date="2020-08" db="EMBL/GenBank/DDBJ databases">
        <title>Genomic Encyclopedia of Type Strains, Phase IV (KMG-V): Genome sequencing to study the core and pangenomes of soil and plant-associated prokaryotes.</title>
        <authorList>
            <person name="Whitman W."/>
        </authorList>
    </citation>
    <scope>NUCLEOTIDE SEQUENCE [LARGE SCALE GENOMIC DNA]</scope>
    <source>
        <strain evidence="1 2">SEMIA 4013</strain>
    </source>
</reference>